<dbReference type="Proteomes" id="UP001163823">
    <property type="component" value="Chromosome 9"/>
</dbReference>
<dbReference type="InterPro" id="IPR051579">
    <property type="entry name" value="DDR_Transcriptional_Reg"/>
</dbReference>
<feature type="region of interest" description="Disordered" evidence="4">
    <location>
        <begin position="380"/>
        <end position="401"/>
    </location>
</feature>
<feature type="region of interest" description="Disordered" evidence="4">
    <location>
        <begin position="567"/>
        <end position="617"/>
    </location>
</feature>
<evidence type="ECO:0000256" key="1">
    <source>
        <dbReference type="ARBA" id="ARBA00004123"/>
    </source>
</evidence>
<gene>
    <name evidence="6" type="ORF">O6P43_021682</name>
</gene>
<comment type="caution">
    <text evidence="6">The sequence shown here is derived from an EMBL/GenBank/DDBJ whole genome shotgun (WGS) entry which is preliminary data.</text>
</comment>
<protein>
    <submittedName>
        <fullName evidence="6">BRCT domain DNA repair protein</fullName>
    </submittedName>
</protein>
<dbReference type="AlphaFoldDB" id="A0AAD7LBG3"/>
<proteinExistence type="predicted"/>
<evidence type="ECO:0000259" key="5">
    <source>
        <dbReference type="PROSITE" id="PS50172"/>
    </source>
</evidence>
<dbReference type="EMBL" id="JARAOO010000009">
    <property type="protein sequence ID" value="KAJ7955026.1"/>
    <property type="molecule type" value="Genomic_DNA"/>
</dbReference>
<dbReference type="GO" id="GO:0005634">
    <property type="term" value="C:nucleus"/>
    <property type="evidence" value="ECO:0007669"/>
    <property type="project" value="UniProtKB-SubCell"/>
</dbReference>
<keyword evidence="2" id="KW-0227">DNA damage</keyword>
<feature type="region of interest" description="Disordered" evidence="4">
    <location>
        <begin position="184"/>
        <end position="205"/>
    </location>
</feature>
<dbReference type="PANTHER" id="PTHR23196:SF1">
    <property type="entry name" value="PAX-INTERACTING PROTEIN 1"/>
    <property type="match status" value="1"/>
</dbReference>
<dbReference type="KEGG" id="qsa:O6P43_021682"/>
<feature type="region of interest" description="Disordered" evidence="4">
    <location>
        <begin position="882"/>
        <end position="905"/>
    </location>
</feature>
<dbReference type="CDD" id="cd17744">
    <property type="entry name" value="BRCT_MDC1_rpt1"/>
    <property type="match status" value="1"/>
</dbReference>
<dbReference type="PANTHER" id="PTHR23196">
    <property type="entry name" value="PAX TRANSCRIPTION ACTIVATION DOMAIN INTERACTING PROTEIN"/>
    <property type="match status" value="1"/>
</dbReference>
<dbReference type="InterPro" id="IPR001357">
    <property type="entry name" value="BRCT_dom"/>
</dbReference>
<keyword evidence="3" id="KW-0539">Nucleus</keyword>
<feature type="region of interest" description="Disordered" evidence="4">
    <location>
        <begin position="30"/>
        <end position="49"/>
    </location>
</feature>
<reference evidence="6" key="1">
    <citation type="journal article" date="2023" name="Science">
        <title>Elucidation of the pathway for biosynthesis of saponin adjuvants from the soapbark tree.</title>
        <authorList>
            <person name="Reed J."/>
            <person name="Orme A."/>
            <person name="El-Demerdash A."/>
            <person name="Owen C."/>
            <person name="Martin L.B.B."/>
            <person name="Misra R.C."/>
            <person name="Kikuchi S."/>
            <person name="Rejzek M."/>
            <person name="Martin A.C."/>
            <person name="Harkess A."/>
            <person name="Leebens-Mack J."/>
            <person name="Louveau T."/>
            <person name="Stephenson M.J."/>
            <person name="Osbourn A."/>
        </authorList>
    </citation>
    <scope>NUCLEOTIDE SEQUENCE</scope>
    <source>
        <strain evidence="6">S10</strain>
    </source>
</reference>
<sequence>MGSLGIDNGENKIIDRYPVADTGCTQTQAFNSQSSWSSSPGEKESDVGDDYGLQHLHCNTAPFDDNLQLGDVFETQAVNLAWETQVMNIGGETQVVSVAGETQVMNIDDETQVLDDSDDSENRNTQLVDGFDEEVVIDSGVEETDRTEVLGDTSELFNYDPISGESSKSVDREKIQCEPLCENKEKTSPHTDAITGKQPSSGQMPPRFTYTHVEALETTALVNCSKALKGTISETYSVMTTSQSFKQLALKDNNESSASDSEKVREEVDQEHDHGTCTEHVKQFGDKQKSRIASSTVRKLFYDYPPAENKGCQIINNISREDLLDLSAKDGELAGLSYVDSQEPGELSQANALDFVDKFLKDNNTLEFDPEIDHGKTVVEKSKSLPSAKGQKSLAKITSNRNTGGGTGIFDWDDSREDEGGGDIFLRRKRDFFYSGSHRRKSFPQLQKNKGSRPDECIDDDKQLHISNKRTSLVNSDSRLVLHFPELNTKTVQEAKGKSKWNLVNALDEQCEIDSCRRQLEANATERDGQQMLNVGLDTQMAAEAMEALSNGDGVINRDTNNSNKAFRNSIEDHPTCSPTGKTKGISSSKKPSSRRKEFRSDMQAACRKSQRLMRSGATEDPLITESKRTLLSAEGNLTTGWSKSRCEMHPENIVQGMAGRALKRSRFEELIDCHGTAGVSGERLVKKRHLQDRIGDFTPVAYRTRRSSVVNQLVKPKRPYSSSIEENNSLAEAGSLEDQRNSGASVHASNVLSTKSSNLYPGQFGQVENSKMSQAEQLIPKLSSIADNIINDAFSCPRRRSHRNVSLHGKGSDHLDGSSKPSVQPGKNWESRAKNKSSQSDASRIQIPACACPVMSSVGRKLEGKLLELILDKAGSGDPPICGIDNDVDPNSNRKNGGSLLSAENVEVNNRLDESPRERYKSSDSACATPANCKTPVNAGSPICMGNEYYKQSCKRNLSRPSLLKEIRSLSATGTQPATPSKDLRKRRDMSDVRVLYSRHLDEDIIKHQKKILAWLGASVASSITDATHFIADQFVRTRNMLEAIASGKPVVTHLWLETCGQTSCFVEEKNYLLRDAKKEKEFGFNMSVSLIRACRHPLLEDRRVLITPNTKPSKEILSSLVKAVHGQAVERIGRSALKDDKMNDDLLILSCEEDYATCLPFLEKGASVYSSELLLNGIVTQKLEYERHRLFADNVKRTRSTIWLRKDGQTFLPVTKYR</sequence>
<feature type="domain" description="BRCT" evidence="5">
    <location>
        <begin position="986"/>
        <end position="1075"/>
    </location>
</feature>
<dbReference type="CDD" id="cd18432">
    <property type="entry name" value="BRCT_PAXIP1_rpt6_like"/>
    <property type="match status" value="1"/>
</dbReference>
<evidence type="ECO:0000313" key="7">
    <source>
        <dbReference type="Proteomes" id="UP001163823"/>
    </source>
</evidence>
<dbReference type="SMART" id="SM00292">
    <property type="entry name" value="BRCT"/>
    <property type="match status" value="1"/>
</dbReference>
<dbReference type="Pfam" id="PF16770">
    <property type="entry name" value="RTT107_BRCT_5"/>
    <property type="match status" value="1"/>
</dbReference>
<organism evidence="6 7">
    <name type="scientific">Quillaja saponaria</name>
    <name type="common">Soap bark tree</name>
    <dbReference type="NCBI Taxonomy" id="32244"/>
    <lineage>
        <taxon>Eukaryota</taxon>
        <taxon>Viridiplantae</taxon>
        <taxon>Streptophyta</taxon>
        <taxon>Embryophyta</taxon>
        <taxon>Tracheophyta</taxon>
        <taxon>Spermatophyta</taxon>
        <taxon>Magnoliopsida</taxon>
        <taxon>eudicotyledons</taxon>
        <taxon>Gunneridae</taxon>
        <taxon>Pentapetalae</taxon>
        <taxon>rosids</taxon>
        <taxon>fabids</taxon>
        <taxon>Fabales</taxon>
        <taxon>Quillajaceae</taxon>
        <taxon>Quillaja</taxon>
    </lineage>
</organism>
<dbReference type="SUPFAM" id="SSF52113">
    <property type="entry name" value="BRCT domain"/>
    <property type="match status" value="1"/>
</dbReference>
<dbReference type="Gene3D" id="3.40.50.10190">
    <property type="entry name" value="BRCT domain"/>
    <property type="match status" value="2"/>
</dbReference>
<keyword evidence="7" id="KW-1185">Reference proteome</keyword>
<evidence type="ECO:0000256" key="3">
    <source>
        <dbReference type="ARBA" id="ARBA00023242"/>
    </source>
</evidence>
<dbReference type="InterPro" id="IPR036420">
    <property type="entry name" value="BRCT_dom_sf"/>
</dbReference>
<dbReference type="Pfam" id="PF16589">
    <property type="entry name" value="BRCT_2"/>
    <property type="match status" value="1"/>
</dbReference>
<dbReference type="PROSITE" id="PS50172">
    <property type="entry name" value="BRCT"/>
    <property type="match status" value="1"/>
</dbReference>
<evidence type="ECO:0000256" key="4">
    <source>
        <dbReference type="SAM" id="MobiDB-lite"/>
    </source>
</evidence>
<dbReference type="GO" id="GO:0006974">
    <property type="term" value="P:DNA damage response"/>
    <property type="evidence" value="ECO:0007669"/>
    <property type="project" value="UniProtKB-KW"/>
</dbReference>
<name>A0AAD7LBG3_QUISA</name>
<feature type="compositionally biased region" description="Low complexity" evidence="4">
    <location>
        <begin position="578"/>
        <end position="591"/>
    </location>
</feature>
<comment type="subcellular location">
    <subcellularLocation>
        <location evidence="1">Nucleus</location>
    </subcellularLocation>
</comment>
<evidence type="ECO:0000256" key="2">
    <source>
        <dbReference type="ARBA" id="ARBA00022763"/>
    </source>
</evidence>
<accession>A0AAD7LBG3</accession>
<feature type="region of interest" description="Disordered" evidence="4">
    <location>
        <begin position="801"/>
        <end position="842"/>
    </location>
</feature>
<evidence type="ECO:0000313" key="6">
    <source>
        <dbReference type="EMBL" id="KAJ7955026.1"/>
    </source>
</evidence>